<dbReference type="EMBL" id="JAMBOL010000002">
    <property type="protein sequence ID" value="MCM3712975.1"/>
    <property type="molecule type" value="Genomic_DNA"/>
</dbReference>
<protein>
    <submittedName>
        <fullName evidence="7">Sugar ABC transporter substrate-binding protein</fullName>
    </submittedName>
</protein>
<dbReference type="PANTHER" id="PTHR43649:SF33">
    <property type="entry name" value="POLYGALACTURONAN_RHAMNOGALACTURONAN-BINDING PROTEIN YTCQ"/>
    <property type="match status" value="1"/>
</dbReference>
<evidence type="ECO:0000256" key="1">
    <source>
        <dbReference type="ARBA" id="ARBA00022475"/>
    </source>
</evidence>
<keyword evidence="2 6" id="KW-0732">Signal</keyword>
<evidence type="ECO:0000313" key="8">
    <source>
        <dbReference type="Proteomes" id="UP001139179"/>
    </source>
</evidence>
<reference evidence="7" key="1">
    <citation type="submission" date="2022-05" db="EMBL/GenBank/DDBJ databases">
        <title>Comparative Genomics of Spacecraft Associated Microbes.</title>
        <authorList>
            <person name="Tran M.T."/>
            <person name="Wright A."/>
            <person name="Seuylemezian A."/>
            <person name="Eisen J."/>
            <person name="Coil D."/>
        </authorList>
    </citation>
    <scope>NUCLEOTIDE SEQUENCE</scope>
    <source>
        <strain evidence="7">214.1.1</strain>
    </source>
</reference>
<keyword evidence="1" id="KW-1003">Cell membrane</keyword>
<evidence type="ECO:0000256" key="6">
    <source>
        <dbReference type="SAM" id="SignalP"/>
    </source>
</evidence>
<keyword evidence="8" id="KW-1185">Reference proteome</keyword>
<dbReference type="AlphaFoldDB" id="A0A9X2DMW4"/>
<comment type="caution">
    <text evidence="7">The sequence shown here is derived from an EMBL/GenBank/DDBJ whole genome shotgun (WGS) entry which is preliminary data.</text>
</comment>
<dbReference type="PANTHER" id="PTHR43649">
    <property type="entry name" value="ARABINOSE-BINDING PROTEIN-RELATED"/>
    <property type="match status" value="1"/>
</dbReference>
<dbReference type="InterPro" id="IPR050490">
    <property type="entry name" value="Bact_solute-bd_prot1"/>
</dbReference>
<dbReference type="Pfam" id="PF01547">
    <property type="entry name" value="SBP_bac_1"/>
    <property type="match status" value="1"/>
</dbReference>
<feature type="signal peptide" evidence="6">
    <location>
        <begin position="1"/>
        <end position="19"/>
    </location>
</feature>
<organism evidence="7 8">
    <name type="scientific">Halalkalibacter oceani</name>
    <dbReference type="NCBI Taxonomy" id="1653776"/>
    <lineage>
        <taxon>Bacteria</taxon>
        <taxon>Bacillati</taxon>
        <taxon>Bacillota</taxon>
        <taxon>Bacilli</taxon>
        <taxon>Bacillales</taxon>
        <taxon>Bacillaceae</taxon>
        <taxon>Halalkalibacter</taxon>
    </lineage>
</organism>
<keyword evidence="5" id="KW-0449">Lipoprotein</keyword>
<accession>A0A9X2DMW4</accession>
<dbReference type="PROSITE" id="PS51257">
    <property type="entry name" value="PROKAR_LIPOPROTEIN"/>
    <property type="match status" value="1"/>
</dbReference>
<name>A0A9X2DMW4_9BACI</name>
<dbReference type="SUPFAM" id="SSF53850">
    <property type="entry name" value="Periplasmic binding protein-like II"/>
    <property type="match status" value="1"/>
</dbReference>
<evidence type="ECO:0000256" key="5">
    <source>
        <dbReference type="ARBA" id="ARBA00023288"/>
    </source>
</evidence>
<dbReference type="Proteomes" id="UP001139179">
    <property type="component" value="Unassembled WGS sequence"/>
</dbReference>
<dbReference type="Gene3D" id="3.40.190.10">
    <property type="entry name" value="Periplasmic binding protein-like II"/>
    <property type="match status" value="1"/>
</dbReference>
<feature type="chain" id="PRO_5040851654" evidence="6">
    <location>
        <begin position="20"/>
        <end position="434"/>
    </location>
</feature>
<evidence type="ECO:0000313" key="7">
    <source>
        <dbReference type="EMBL" id="MCM3712975.1"/>
    </source>
</evidence>
<dbReference type="CDD" id="cd13585">
    <property type="entry name" value="PBP2_TMBP_like"/>
    <property type="match status" value="1"/>
</dbReference>
<dbReference type="InterPro" id="IPR006059">
    <property type="entry name" value="SBP"/>
</dbReference>
<proteinExistence type="predicted"/>
<sequence length="434" mass="49434">MKRRSMLFYLVVIAMFILAACSGNESSTEENNNSPGEDEPVELRFAMWTGTPEEQETWETLAAKVTEVYPHITVKFETDSFDQYWDKLQSQVASRTAADIIALQSQRTGTFGYRGVYEPLEPYIEATPDFNIEDFEPNIMDALSYEGQLAIPYDFGPYMLYYNKDIFDKHGVEYPTDNMSWDEFLEKAIATTDGETYGFAFNSRQFDQNIPFIWQNGGGYMDENAETSLMNDPSTVEAIQFIADLHHKYNVVAPNNDPGNTTLYRDQFYDGKVAMYLDGPWNVSNVRARADFDWDITTVPAGKEGSQTYVAGSGFGIYSGSEHKDEAWKAITVMLGDEGFEYLASLGRAYPARLTATPFYEETSDEPSNINAVKVAAETSRPFRTTTNWQEADRMFVRELDNIWFNNEDVESVLARIDEQFQALLDEHQQTISQ</sequence>
<keyword evidence="3" id="KW-0472">Membrane</keyword>
<dbReference type="RefSeq" id="WP_251221825.1">
    <property type="nucleotide sequence ID" value="NZ_JAMBOL010000002.1"/>
</dbReference>
<gene>
    <name evidence="7" type="ORF">M3202_02695</name>
</gene>
<evidence type="ECO:0000256" key="4">
    <source>
        <dbReference type="ARBA" id="ARBA00023139"/>
    </source>
</evidence>
<keyword evidence="4" id="KW-0564">Palmitate</keyword>
<evidence type="ECO:0000256" key="2">
    <source>
        <dbReference type="ARBA" id="ARBA00022729"/>
    </source>
</evidence>
<evidence type="ECO:0000256" key="3">
    <source>
        <dbReference type="ARBA" id="ARBA00023136"/>
    </source>
</evidence>